<dbReference type="InterPro" id="IPR036938">
    <property type="entry name" value="PAP2/HPO_sf"/>
</dbReference>
<name>A0A316AHF6_9BACT</name>
<reference evidence="2 3" key="1">
    <citation type="submission" date="2018-03" db="EMBL/GenBank/DDBJ databases">
        <title>Genomic Encyclopedia of Archaeal and Bacterial Type Strains, Phase II (KMG-II): from individual species to whole genera.</title>
        <authorList>
            <person name="Goeker M."/>
        </authorList>
    </citation>
    <scope>NUCLEOTIDE SEQUENCE [LARGE SCALE GENOMIC DNA]</scope>
    <source>
        <strain evidence="2 3">DSM 100346</strain>
    </source>
</reference>
<accession>A0A316AHF6</accession>
<dbReference type="Gene3D" id="1.10.606.20">
    <property type="match status" value="1"/>
</dbReference>
<evidence type="ECO:0000259" key="1">
    <source>
        <dbReference type="Pfam" id="PF01569"/>
    </source>
</evidence>
<sequence>MMRSVYLYILALLVPIAARALPQQPLEKHLQTAIRATSIVMIHDVVNPPAASRFYAYSLRGAYALVAAHNESIISPDRLGTHLEPLQIPKVGDYNYQVAALFCILKTAEILLPSGYMLEEDQAQLKSLLMKEGLKESDLQKALEVADQVAKQVVAQAASDNYSKLSAMRRYRPLKGDAYWYPTPPGYMEGVEPNWNIITPIFLDSCSQFVPAEPVPYSSREDSPFYKMTMEVYEAVNGLTEEQKLIASFWDCNPFAINTSGHMMIGFKKISPGGHWMGITGIAVSKANLNLDEGILAHTLVSFALMDAFISCWDEKYRSNRVRPETVINRLIDKRWQPLLQTPPFPEYTSGHSVISTAAAEVLSFLLGDSFHFTDDTEVMFDLPVRTFTSFRSAANEAAISRLYGGIHYRDAIEIGQQQGRMVGQYIVNRLKRAGLRPFDVSTP</sequence>
<dbReference type="CDD" id="cd03398">
    <property type="entry name" value="PAP2_haloperoxidase"/>
    <property type="match status" value="1"/>
</dbReference>
<dbReference type="InterPro" id="IPR000326">
    <property type="entry name" value="PAP2/HPO"/>
</dbReference>
<dbReference type="EMBL" id="QGDT01000008">
    <property type="protein sequence ID" value="PWJ57133.1"/>
    <property type="molecule type" value="Genomic_DNA"/>
</dbReference>
<dbReference type="Pfam" id="PF01569">
    <property type="entry name" value="PAP2"/>
    <property type="match status" value="1"/>
</dbReference>
<dbReference type="RefSeq" id="WP_229203396.1">
    <property type="nucleotide sequence ID" value="NZ_QGDT01000008.1"/>
</dbReference>
<evidence type="ECO:0000313" key="3">
    <source>
        <dbReference type="Proteomes" id="UP000245880"/>
    </source>
</evidence>
<protein>
    <submittedName>
        <fullName evidence="2">PAP2 superfamily protein</fullName>
    </submittedName>
</protein>
<dbReference type="AlphaFoldDB" id="A0A316AHF6"/>
<dbReference type="SUPFAM" id="SSF48317">
    <property type="entry name" value="Acid phosphatase/Vanadium-dependent haloperoxidase"/>
    <property type="match status" value="1"/>
</dbReference>
<dbReference type="Proteomes" id="UP000245880">
    <property type="component" value="Unassembled WGS sequence"/>
</dbReference>
<organism evidence="2 3">
    <name type="scientific">Dyadobacter jejuensis</name>
    <dbReference type="NCBI Taxonomy" id="1082580"/>
    <lineage>
        <taxon>Bacteria</taxon>
        <taxon>Pseudomonadati</taxon>
        <taxon>Bacteroidota</taxon>
        <taxon>Cytophagia</taxon>
        <taxon>Cytophagales</taxon>
        <taxon>Spirosomataceae</taxon>
        <taxon>Dyadobacter</taxon>
    </lineage>
</organism>
<dbReference type="PANTHER" id="PTHR34599:SF2">
    <property type="entry name" value="TRAF-TYPE DOMAIN-CONTAINING PROTEIN"/>
    <property type="match status" value="1"/>
</dbReference>
<evidence type="ECO:0000313" key="2">
    <source>
        <dbReference type="EMBL" id="PWJ57133.1"/>
    </source>
</evidence>
<proteinExistence type="predicted"/>
<gene>
    <name evidence="2" type="ORF">CLV98_10853</name>
</gene>
<dbReference type="PANTHER" id="PTHR34599">
    <property type="entry name" value="PEROXIDASE-RELATED"/>
    <property type="match status" value="1"/>
</dbReference>
<comment type="caution">
    <text evidence="2">The sequence shown here is derived from an EMBL/GenBank/DDBJ whole genome shotgun (WGS) entry which is preliminary data.</text>
</comment>
<feature type="domain" description="Phosphatidic acid phosphatase type 2/haloperoxidase" evidence="1">
    <location>
        <begin position="301"/>
        <end position="428"/>
    </location>
</feature>
<keyword evidence="3" id="KW-1185">Reference proteome</keyword>
<dbReference type="InterPro" id="IPR052559">
    <property type="entry name" value="V-haloperoxidase"/>
</dbReference>